<dbReference type="EMBL" id="JBEVCJ010000003">
    <property type="protein sequence ID" value="MET1254227.1"/>
    <property type="molecule type" value="Genomic_DNA"/>
</dbReference>
<name>A0ABV2BRM8_9GAMM</name>
<comment type="caution">
    <text evidence="1">The sequence shown here is derived from an EMBL/GenBank/DDBJ whole genome shotgun (WGS) entry which is preliminary data.</text>
</comment>
<keyword evidence="2" id="KW-1185">Reference proteome</keyword>
<sequence>MKLELDEKTYEQITQLCSEGDSAMQQNDLNQAYQHYKKAWDMLPEPQHEWEAATWIMTALGDVYFYSKDFAHVISTLEYALACPGGLGNPYIHLRLGQAYYEVNDLDKAADHLTRCYMGSELDLLGEEDEKYLNFLKSKIILN</sequence>
<accession>A0ABV2BRM8</accession>
<organism evidence="1 2">
    <name type="scientific">Aliikangiella maris</name>
    <dbReference type="NCBI Taxonomy" id="3162458"/>
    <lineage>
        <taxon>Bacteria</taxon>
        <taxon>Pseudomonadati</taxon>
        <taxon>Pseudomonadota</taxon>
        <taxon>Gammaproteobacteria</taxon>
        <taxon>Oceanospirillales</taxon>
        <taxon>Pleioneaceae</taxon>
        <taxon>Aliikangiella</taxon>
    </lineage>
</organism>
<evidence type="ECO:0000313" key="1">
    <source>
        <dbReference type="EMBL" id="MET1254227.1"/>
    </source>
</evidence>
<proteinExistence type="predicted"/>
<dbReference type="InterPro" id="IPR011990">
    <property type="entry name" value="TPR-like_helical_dom_sf"/>
</dbReference>
<gene>
    <name evidence="1" type="ORF">ABVT43_03705</name>
</gene>
<protein>
    <submittedName>
        <fullName evidence="1">Uncharacterized protein</fullName>
    </submittedName>
</protein>
<dbReference type="Gene3D" id="1.25.40.10">
    <property type="entry name" value="Tetratricopeptide repeat domain"/>
    <property type="match status" value="1"/>
</dbReference>
<evidence type="ECO:0000313" key="2">
    <source>
        <dbReference type="Proteomes" id="UP001548189"/>
    </source>
</evidence>
<dbReference type="SUPFAM" id="SSF48452">
    <property type="entry name" value="TPR-like"/>
    <property type="match status" value="1"/>
</dbReference>
<reference evidence="1 2" key="1">
    <citation type="submission" date="2024-06" db="EMBL/GenBank/DDBJ databases">
        <authorList>
            <person name="Li F."/>
        </authorList>
    </citation>
    <scope>NUCLEOTIDE SEQUENCE [LARGE SCALE GENOMIC DNA]</scope>
    <source>
        <strain evidence="1 2">GXAS 311</strain>
    </source>
</reference>
<dbReference type="Proteomes" id="UP001548189">
    <property type="component" value="Unassembled WGS sequence"/>
</dbReference>